<dbReference type="InterPro" id="IPR052452">
    <property type="entry name" value="Ankyrin-MYND_dom_contain_2"/>
</dbReference>
<dbReference type="PROSITE" id="PS50088">
    <property type="entry name" value="ANK_REPEAT"/>
    <property type="match status" value="1"/>
</dbReference>
<proteinExistence type="predicted"/>
<keyword evidence="1" id="KW-0040">ANK repeat</keyword>
<dbReference type="STRING" id="36166.T1GQ36"/>
<dbReference type="InterPro" id="IPR002110">
    <property type="entry name" value="Ankyrin_rpt"/>
</dbReference>
<dbReference type="SUPFAM" id="SSF48403">
    <property type="entry name" value="Ankyrin repeat"/>
    <property type="match status" value="1"/>
</dbReference>
<dbReference type="OMA" id="HRYSALM"/>
<reference evidence="3" key="1">
    <citation type="submission" date="2013-02" db="EMBL/GenBank/DDBJ databases">
        <authorList>
            <person name="Hughes D."/>
        </authorList>
    </citation>
    <scope>NUCLEOTIDE SEQUENCE</scope>
    <source>
        <strain>Durham</strain>
        <strain evidence="3">NC isolate 2 -- Noor lab</strain>
    </source>
</reference>
<dbReference type="Pfam" id="PF12796">
    <property type="entry name" value="Ank_2"/>
    <property type="match status" value="1"/>
</dbReference>
<name>T1GQ36_MEGSC</name>
<keyword evidence="3" id="KW-1185">Reference proteome</keyword>
<dbReference type="AlphaFoldDB" id="T1GQ36"/>
<evidence type="ECO:0000313" key="2">
    <source>
        <dbReference type="EnsemblMetazoa" id="MESCA005735-PA"/>
    </source>
</evidence>
<organism evidence="2 3">
    <name type="scientific">Megaselia scalaris</name>
    <name type="common">Humpbacked fly</name>
    <name type="synonym">Phora scalaris</name>
    <dbReference type="NCBI Taxonomy" id="36166"/>
    <lineage>
        <taxon>Eukaryota</taxon>
        <taxon>Metazoa</taxon>
        <taxon>Ecdysozoa</taxon>
        <taxon>Arthropoda</taxon>
        <taxon>Hexapoda</taxon>
        <taxon>Insecta</taxon>
        <taxon>Pterygota</taxon>
        <taxon>Neoptera</taxon>
        <taxon>Endopterygota</taxon>
        <taxon>Diptera</taxon>
        <taxon>Brachycera</taxon>
        <taxon>Muscomorpha</taxon>
        <taxon>Platypezoidea</taxon>
        <taxon>Phoridae</taxon>
        <taxon>Megaseliini</taxon>
        <taxon>Megaselia</taxon>
    </lineage>
</organism>
<dbReference type="SMART" id="SM00248">
    <property type="entry name" value="ANK"/>
    <property type="match status" value="3"/>
</dbReference>
<sequence>MTPLQHACYKGNKEAVQMLLDMGAEVTYSKHNGNYTCLHFAALSGKPEVCLQILEAGIDPSVLNVVNRTAAQMAAFVNNHACVATINNFIPKSNLEYLTKVQPGQTEPILPPEILDQFHKFVIEITLHPVRVALNLQKHSLLRYLPKIRVALQKML</sequence>
<dbReference type="PANTHER" id="PTHR24150">
    <property type="entry name" value="ANKYRIN REPEAT AND MYND DOMAIN-CONTAINING PROTEIN 2"/>
    <property type="match status" value="1"/>
</dbReference>
<reference evidence="2" key="2">
    <citation type="submission" date="2015-06" db="UniProtKB">
        <authorList>
            <consortium name="EnsemblMetazoa"/>
        </authorList>
    </citation>
    <scope>IDENTIFICATION</scope>
</reference>
<dbReference type="PROSITE" id="PS50297">
    <property type="entry name" value="ANK_REP_REGION"/>
    <property type="match status" value="1"/>
</dbReference>
<accession>T1GQ36</accession>
<dbReference type="Proteomes" id="UP000015102">
    <property type="component" value="Unassembled WGS sequence"/>
</dbReference>
<dbReference type="EnsemblMetazoa" id="MESCA005735-RA">
    <property type="protein sequence ID" value="MESCA005735-PA"/>
    <property type="gene ID" value="MESCA005735"/>
</dbReference>
<dbReference type="EMBL" id="CAQQ02016103">
    <property type="status" value="NOT_ANNOTATED_CDS"/>
    <property type="molecule type" value="Genomic_DNA"/>
</dbReference>
<dbReference type="Gene3D" id="1.25.40.20">
    <property type="entry name" value="Ankyrin repeat-containing domain"/>
    <property type="match status" value="1"/>
</dbReference>
<protein>
    <submittedName>
        <fullName evidence="2">Uncharacterized protein</fullName>
    </submittedName>
</protein>
<dbReference type="InterPro" id="IPR036770">
    <property type="entry name" value="Ankyrin_rpt-contain_sf"/>
</dbReference>
<dbReference type="PANTHER" id="PTHR24150:SF8">
    <property type="entry name" value="ANKYRIN REPEAT AND MYND DOMAIN-CONTAINING PROTEIN 2"/>
    <property type="match status" value="1"/>
</dbReference>
<evidence type="ECO:0000256" key="1">
    <source>
        <dbReference type="PROSITE-ProRule" id="PRU00023"/>
    </source>
</evidence>
<feature type="repeat" description="ANK" evidence="1">
    <location>
        <begin position="1"/>
        <end position="31"/>
    </location>
</feature>
<evidence type="ECO:0000313" key="3">
    <source>
        <dbReference type="Proteomes" id="UP000015102"/>
    </source>
</evidence>
<dbReference type="HOGENOM" id="CLU_099071_0_0_1"/>